<evidence type="ECO:0000313" key="1">
    <source>
        <dbReference type="EMBL" id="EHC97019.1"/>
    </source>
</evidence>
<dbReference type="AlphaFoldDB" id="G5S4G4"/>
<gene>
    <name evidence="1" type="ORF">LTSEURB_6347</name>
</gene>
<accession>G5S4G4</accession>
<comment type="caution">
    <text evidence="1">The sequence shown here is derived from an EMBL/GenBank/DDBJ whole genome shotgun (WGS) entry which is preliminary data.</text>
</comment>
<organism evidence="1 2">
    <name type="scientific">Salmonella enterica subsp. enterica serovar Urbana str. R8-2977</name>
    <dbReference type="NCBI Taxonomy" id="913084"/>
    <lineage>
        <taxon>Bacteria</taxon>
        <taxon>Pseudomonadati</taxon>
        <taxon>Pseudomonadota</taxon>
        <taxon>Gammaproteobacteria</taxon>
        <taxon>Enterobacterales</taxon>
        <taxon>Enterobacteriaceae</taxon>
        <taxon>Salmonella</taxon>
    </lineage>
</organism>
<dbReference type="EMBL" id="AFCW01002332">
    <property type="protein sequence ID" value="EHC97019.1"/>
    <property type="molecule type" value="Genomic_DNA"/>
</dbReference>
<proteinExistence type="predicted"/>
<dbReference type="PATRIC" id="fig|913084.3.peg.4711"/>
<reference evidence="1 2" key="1">
    <citation type="journal article" date="2011" name="BMC Genomics">
        <title>Genome sequencing reveals diversification of virulence factor content and possible host adaptation in distinct subpopulations of Salmonella enterica.</title>
        <authorList>
            <person name="den Bakker H.C."/>
            <person name="Moreno Switt A.I."/>
            <person name="Govoni G."/>
            <person name="Cummings C.A."/>
            <person name="Ranieri M.L."/>
            <person name="Degoricija L."/>
            <person name="Hoelzer K."/>
            <person name="Rodriguez-Rivera L.D."/>
            <person name="Brown S."/>
            <person name="Bolchacova E."/>
            <person name="Furtado M.R."/>
            <person name="Wiedmann M."/>
        </authorList>
    </citation>
    <scope>NUCLEOTIDE SEQUENCE [LARGE SCALE GENOMIC DNA]</scope>
    <source>
        <strain evidence="1 2">R8-2977</strain>
    </source>
</reference>
<name>G5S4G4_SALET</name>
<evidence type="ECO:0000313" key="2">
    <source>
        <dbReference type="Proteomes" id="UP000004776"/>
    </source>
</evidence>
<protein>
    <submittedName>
        <fullName evidence="1">Uncharacterized protein</fullName>
    </submittedName>
</protein>
<sequence>MSKPLDLNQLAQNIKQWGLELGFQQVGITDNDYGWTRVAKVLLIPTCAHPNLRCRRGWTNNTTARWHGWRLLQ</sequence>
<dbReference type="Proteomes" id="UP000004776">
    <property type="component" value="Unassembled WGS sequence"/>
</dbReference>